<evidence type="ECO:0000313" key="3">
    <source>
        <dbReference type="Proteomes" id="UP000264820"/>
    </source>
</evidence>
<reference evidence="2" key="2">
    <citation type="submission" date="2025-09" db="UniProtKB">
        <authorList>
            <consortium name="Ensembl"/>
        </authorList>
    </citation>
    <scope>IDENTIFICATION</scope>
</reference>
<accession>A0A3Q2XUI3</accession>
<keyword evidence="3" id="KW-1185">Reference proteome</keyword>
<feature type="compositionally biased region" description="Basic and acidic residues" evidence="1">
    <location>
        <begin position="213"/>
        <end position="223"/>
    </location>
</feature>
<feature type="region of interest" description="Disordered" evidence="1">
    <location>
        <begin position="471"/>
        <end position="508"/>
    </location>
</feature>
<evidence type="ECO:0000313" key="2">
    <source>
        <dbReference type="Ensembl" id="ENSHCOP00000007917.1"/>
    </source>
</evidence>
<reference evidence="2" key="1">
    <citation type="submission" date="2025-08" db="UniProtKB">
        <authorList>
            <consortium name="Ensembl"/>
        </authorList>
    </citation>
    <scope>IDENTIFICATION</scope>
</reference>
<feature type="region of interest" description="Disordered" evidence="1">
    <location>
        <begin position="202"/>
        <end position="250"/>
    </location>
</feature>
<dbReference type="InterPro" id="IPR029406">
    <property type="entry name" value="ETAA1"/>
</dbReference>
<dbReference type="Ensembl" id="ENSHCOT00000001188.1">
    <property type="protein sequence ID" value="ENSHCOP00000007917.1"/>
    <property type="gene ID" value="ENSHCOG00000010036.1"/>
</dbReference>
<feature type="compositionally biased region" description="Polar residues" evidence="1">
    <location>
        <begin position="289"/>
        <end position="298"/>
    </location>
</feature>
<evidence type="ECO:0000256" key="1">
    <source>
        <dbReference type="SAM" id="MobiDB-lite"/>
    </source>
</evidence>
<dbReference type="Pfam" id="PF15350">
    <property type="entry name" value="ETAA1"/>
    <property type="match status" value="1"/>
</dbReference>
<feature type="region of interest" description="Disordered" evidence="1">
    <location>
        <begin position="56"/>
        <end position="186"/>
    </location>
</feature>
<feature type="compositionally biased region" description="Basic residues" evidence="1">
    <location>
        <begin position="112"/>
        <end position="123"/>
    </location>
</feature>
<dbReference type="PANTHER" id="PTHR16434">
    <property type="entry name" value="EWING'S TUMOR-ASSOCIATED ANTIGEN 1 ETAA1"/>
    <property type="match status" value="1"/>
</dbReference>
<organism evidence="2 3">
    <name type="scientific">Hippocampus comes</name>
    <name type="common">Tiger tail seahorse</name>
    <dbReference type="NCBI Taxonomy" id="109280"/>
    <lineage>
        <taxon>Eukaryota</taxon>
        <taxon>Metazoa</taxon>
        <taxon>Chordata</taxon>
        <taxon>Craniata</taxon>
        <taxon>Vertebrata</taxon>
        <taxon>Euteleostomi</taxon>
        <taxon>Actinopterygii</taxon>
        <taxon>Neopterygii</taxon>
        <taxon>Teleostei</taxon>
        <taxon>Neoteleostei</taxon>
        <taxon>Acanthomorphata</taxon>
        <taxon>Syngnathiaria</taxon>
        <taxon>Syngnathiformes</taxon>
        <taxon>Syngnathoidei</taxon>
        <taxon>Syngnathidae</taxon>
        <taxon>Hippocampus</taxon>
    </lineage>
</organism>
<feature type="compositionally biased region" description="Polar residues" evidence="1">
    <location>
        <begin position="325"/>
        <end position="338"/>
    </location>
</feature>
<dbReference type="Proteomes" id="UP000264820">
    <property type="component" value="Unplaced"/>
</dbReference>
<feature type="region of interest" description="Disordered" evidence="1">
    <location>
        <begin position="283"/>
        <end position="394"/>
    </location>
</feature>
<feature type="region of interest" description="Disordered" evidence="1">
    <location>
        <begin position="410"/>
        <end position="430"/>
    </location>
</feature>
<dbReference type="PANTHER" id="PTHR16434:SF4">
    <property type="entry name" value="ETAA1 ACTIVATOR OF ATR KINASE"/>
    <property type="match status" value="1"/>
</dbReference>
<dbReference type="AlphaFoldDB" id="A0A3Q2XUI3"/>
<dbReference type="GeneTree" id="ENSGT01030000235154"/>
<name>A0A3Q2XUI3_HIPCM</name>
<protein>
    <submittedName>
        <fullName evidence="2">Uncharacterized LOC109527659</fullName>
    </submittedName>
</protein>
<dbReference type="STRING" id="109280.ENSHCOP00000007917"/>
<feature type="compositionally biased region" description="Basic and acidic residues" evidence="1">
    <location>
        <begin position="475"/>
        <end position="485"/>
    </location>
</feature>
<dbReference type="OMA" id="WNEEADD"/>
<proteinExistence type="predicted"/>
<sequence length="508" mass="54789">MFEETLRAQRWLAAEATRFSVSAAMKGGPPPTERHHRQAATTTTIRRLSRSFKLSQHAQTCSDRSEAPNAAKSEFKTPTGPVVCRVSGAPGGESPREADADPDIIWDATSPRRPRGKRAKRRAPSPVSISDIVSRIAPERGRPRVSEPALQRWIGDSAGIPCTPDVQPPKSRRASPRPSNSFANDADDGLLKLAKRFDLNWIGGHDRDDDDLGSVRRSPDGHVCDPSPSRPEADPDPPFEEPAGRAGTAAATDFATALRLDDWDDDDLLDDSLLAEVTQNPENFCAPKHSSTQKTSCQAVAPPPPPVTPRSVAQLDVRGPPGKSETASANVPSSQSSEAAGKDTRRPPAAVSPATNQRSSPGPAHEQLRTGPDFSDGDLDAFFSREPPWDDPADDEMLRRLCEDLESRVVGDESATSSVPDRFPIGGRPGGEPVSAAVAAVTDETVSSVTNCAVSMVMRHPVSMVTSKAKCSAQEIERKKQQALERRRRRRRLQGGGPYPQMRSGSLL</sequence>